<sequence>MFKKDIQEFYIKNCIENIYIVKRHHADGNVEEKKSSVLYKNIDEFVRVLIQIRKFDKEFKKINIKKNESGAEETLQEYLDFYVGHFGHKFHSFILEYKNGSVKDDLKNHYIIKKLTKSDIEKVAKNSYARVMFMYDRVKYLLYYVKRRIAKIREIDEGFVKLLMSYLRVSLNPLNLIAHVYLSGCGGRPSPDQAKKGILHNGNPLNGGCTNGRNPAGKNVSPVRDPPVVDAPPKDPLFCNELCQFVCAYGEYIVKHTISSSYVELLSPQEIIKSKLSIYESAKRHIRSYILKKICSYAHFKKCSLSAQFDHTTCFSAHEGDLIKCQKIFKRFTQVGSGYKNVSMSHRDFSYIYELVLAVYLVKKCLFHLNENIDAVLQVALYTLYSSAKVAIIYLYFNLPKHMAHYFLNVYLLFFKSKKKNSEGQSQGKKTAHIMNRMRRTYRNVLRYVVKREKRGAIDATPYEAPPYEVTPYEAPPYEVTPYEVIPHEVTPHEVTPLGGKVKTSERKRYSKILNLLYFQTDSYDKKWANQKIKREVKKFVALHMNASVIQLKYNYEVLLRKRKKGKKETPPKVGPAKTEKGDQPMTHQNGAVSRQKKRSNVVPSDRIEYMKRYAPLYRTECRRNSKGGKNADRNGAIHVQTNTVNYSMHNRVIYNYRDGEAYAGKEKKRDKEKEVTFQKNFSSSEKHIIGKLFNCVLKNLQKGNQFTPSNTREIDAANPFDDDDDDGERKQDERNGYEDSHLSAPSEEVSKADESITYPARTILNEHERGGETPESCYLSRNGSIQSEAKLECEISSEGTLDKRKPEINSVETVKSKDMQEGGEETEEVGSEDGEETPNEVDHTVKRQDGEIAYTHLDPPAGKTLSSVEKSPQEGCDERSKKREMNGEVQSGEGSPPEKIQNEIEKVAYGKKADDSSRHGSKTEGHTEKDAFDKRESPEKEKQSDNSRGTCSSENIILADLLLTNNCTRRIEGKYKIFFSNDSDTMDVSSDDYVPYRTAKRGKKKRGKAAAKGKKRTSAKKSARKSAKMNEKMNEKTKGKEKEGKPRKGEAGQAPKPHSSKTKKRKRSQLTDEETVKTKKGKSNRSHSYHSVEYDHSKRNEVVDGEERSCTSEGVSHKQSRERKTGAATEEHAALTNGERRSGPEKVAQVSEAKPPTTDDTAMPGSARKLIFNVSLNGSVGGEEYTPCKYEFGGRTNWGSNGKAPICDGLVPSEDNPQGKEVSESRMVARGHGKKEKTGEQADKRLDEELQIDRDMPQLGMPRFEIPQFDIPQFDMPFMCTRQVYLNERVCDVAKETEERLKLIVVHLFNYYIIGGVFLINPYNSAQKERYRHFTSMQENINDIEHTKIFRYSSHELTVGIIRKNTKVSLLGGSTSKRVIKFLNRQGKGLNGATYKCIINNALHACKIQQRLYLAKKEIFFSYILKTRKMLKCRKYSEQRKGILGRGGSATEGRSEYSLQESRVGGISSVNGLSSSGEVFFEVYAKGSLYIFPDELHYKVHKAWGGSEGQRGGAKGRTNRGGKRGGKRGGNRARAAKHDAGGRGEQRSEQRSEEQSEQRREEQSEQKSEEQSEQKSEEQSEQKSEEQREQRSEEQSERQSSERGTSLLIMGTHKHVTSLNELINTFIRKGYQAINEELVLFIVYHLIVALLQLHVLDVLHGDVKIDNILVAKDEELLPLMERTKEHSPREAPSTCKGEKKREPKRMGRPPKEGNSSSSRSSRSSSGIRGDSSRSSSGIHAGSSRSSSGIRSVRSTRSIRGTHGSINSFLCEYMLNVKPASNPNSFLRKKFPLNVFLIDIGRGIDVKNFRNYLFYGEKNCDCYNFLSDSIFSYHIDFIGIAQVASCLLYYKHLGSKKYKYDGSIMDQNYTTINNLNVTYMTHNNNFAKSRSVPVRKKRRDPRKGKRKSRCKEIESFIKVKERAYTEDEEKHEKEGCADRSGCLEGGDSTGGGSNHAGNAPNPEEHLQRSGNLAVNQRSGNLAGNQRSGNLAGNQRSGNLAGNKRSGNLAGNKRTAKRITAAESNQFIDYSKNIPMDDRDREKIDGYIDQMKKNNEHYYIEREEESKIKNFSVKLLSTRKKYVDFWEVFFHLLLNFCNVYELSSVNYNSKEIGTNFEKANLFHHKVMNKTENYYFDFCKNNWEEVPQGDRRKRDAPMGEKLNGFVTGSDHLDARGGEALCRNGEVLCRNGEALCCNGEAASCNGDNHSDSAVMDVHHTGEAKQEMGKLCHHDNTSTDDGSNACVMQNGRCGDEKEALEGQPRKETHEEPRKGNSHQTEKTNLERETTKGAALDKQNEQTGGDQPKSNSKYFFIKNSISNLKNIKKKMHKVKHKIERDKFEASNDKGKNHSCNFSGKEENVSLKRKMIFFENEQNRQKCRKLNDQKYYAKECRANDTKRLARYVNKLTKKKAIFVLMFLKRAIEKIFDDDKSRQEILLSELKNAAAFF</sequence>
<feature type="compositionally biased region" description="Basic and acidic residues" evidence="1">
    <location>
        <begin position="901"/>
        <end position="946"/>
    </location>
</feature>
<feature type="compositionally biased region" description="Basic residues" evidence="1">
    <location>
        <begin position="1893"/>
        <end position="1909"/>
    </location>
</feature>
<dbReference type="EMBL" id="KQ234276">
    <property type="protein sequence ID" value="KMZ80574.1"/>
    <property type="molecule type" value="Genomic_DNA"/>
</dbReference>
<feature type="region of interest" description="Disordered" evidence="1">
    <location>
        <begin position="1888"/>
        <end position="1909"/>
    </location>
</feature>
<feature type="compositionally biased region" description="Basic residues" evidence="1">
    <location>
        <begin position="1518"/>
        <end position="1536"/>
    </location>
</feature>
<feature type="region of interest" description="Disordered" evidence="1">
    <location>
        <begin position="1681"/>
        <end position="1757"/>
    </location>
</feature>
<reference evidence="2 3" key="1">
    <citation type="submission" date="2011-08" db="EMBL/GenBank/DDBJ databases">
        <title>The Genome Sequence of Plasmodium vivax India VII.</title>
        <authorList>
            <consortium name="The Broad Institute Genome Sequencing Platform"/>
            <consortium name="The Broad Institute Genome Sequencing Center for Infectious Disease"/>
            <person name="Neafsey D."/>
            <person name="Carlton J."/>
            <person name="Barnwell J."/>
            <person name="Collins W."/>
            <person name="Escalante A."/>
            <person name="Mullikin J."/>
            <person name="Saul A."/>
            <person name="Guigo R."/>
            <person name="Camara F."/>
            <person name="Young S.K."/>
            <person name="Zeng Q."/>
            <person name="Gargeya S."/>
            <person name="Fitzgerald M."/>
            <person name="Haas B."/>
            <person name="Abouelleil A."/>
            <person name="Alvarado L."/>
            <person name="Arachchi H.M."/>
            <person name="Berlin A."/>
            <person name="Brown A."/>
            <person name="Chapman S.B."/>
            <person name="Chen Z."/>
            <person name="Dunbar C."/>
            <person name="Freedman E."/>
            <person name="Gearin G."/>
            <person name="Gellesch M."/>
            <person name="Goldberg J."/>
            <person name="Griggs A."/>
            <person name="Gujja S."/>
            <person name="Heiman D."/>
            <person name="Howarth C."/>
            <person name="Larson L."/>
            <person name="Lui A."/>
            <person name="MacDonald P.J.P."/>
            <person name="Montmayeur A."/>
            <person name="Murphy C."/>
            <person name="Neiman D."/>
            <person name="Pearson M."/>
            <person name="Priest M."/>
            <person name="Roberts A."/>
            <person name="Saif S."/>
            <person name="Shea T."/>
            <person name="Shenoy N."/>
            <person name="Sisk P."/>
            <person name="Stolte C."/>
            <person name="Sykes S."/>
            <person name="Wortman J."/>
            <person name="Nusbaum C."/>
            <person name="Birren B."/>
        </authorList>
    </citation>
    <scope>NUCLEOTIDE SEQUENCE [LARGE SCALE GENOMIC DNA]</scope>
    <source>
        <strain evidence="2 3">India VII</strain>
    </source>
</reference>
<feature type="compositionally biased region" description="Polar residues" evidence="1">
    <location>
        <begin position="1968"/>
        <end position="1999"/>
    </location>
</feature>
<feature type="compositionally biased region" description="Basic and acidic residues" evidence="1">
    <location>
        <begin position="1123"/>
        <end position="1145"/>
    </location>
</feature>
<dbReference type="SUPFAM" id="SSF56112">
    <property type="entry name" value="Protein kinase-like (PK-like)"/>
    <property type="match status" value="1"/>
</dbReference>
<proteinExistence type="predicted"/>
<dbReference type="GO" id="GO:0004672">
    <property type="term" value="F:protein kinase activity"/>
    <property type="evidence" value="ECO:0007669"/>
    <property type="project" value="TreeGrafter"/>
</dbReference>
<feature type="region of interest" description="Disordered" evidence="1">
    <location>
        <begin position="796"/>
        <end position="956"/>
    </location>
</feature>
<organism evidence="2 3">
    <name type="scientific">Plasmodium vivax India VII</name>
    <dbReference type="NCBI Taxonomy" id="1077284"/>
    <lineage>
        <taxon>Eukaryota</taxon>
        <taxon>Sar</taxon>
        <taxon>Alveolata</taxon>
        <taxon>Apicomplexa</taxon>
        <taxon>Aconoidasida</taxon>
        <taxon>Haemosporida</taxon>
        <taxon>Plasmodiidae</taxon>
        <taxon>Plasmodium</taxon>
        <taxon>Plasmodium (Plasmodium)</taxon>
    </lineage>
</organism>
<feature type="compositionally biased region" description="Basic and acidic residues" evidence="1">
    <location>
        <begin position="728"/>
        <end position="742"/>
    </location>
</feature>
<evidence type="ECO:0000313" key="3">
    <source>
        <dbReference type="Proteomes" id="UP000053562"/>
    </source>
</evidence>
<dbReference type="InterPro" id="IPR011009">
    <property type="entry name" value="Kinase-like_dom_sf"/>
</dbReference>
<feature type="region of interest" description="Disordered" evidence="1">
    <location>
        <begin position="706"/>
        <end position="782"/>
    </location>
</feature>
<feature type="compositionally biased region" description="Basic and acidic residues" evidence="1">
    <location>
        <begin position="1091"/>
        <end position="1111"/>
    </location>
</feature>
<dbReference type="OrthoDB" id="248495at2759"/>
<feature type="compositionally biased region" description="Basic and acidic residues" evidence="1">
    <location>
        <begin position="877"/>
        <end position="887"/>
    </location>
</feature>
<feature type="compositionally biased region" description="Polar residues" evidence="1">
    <location>
        <begin position="947"/>
        <end position="956"/>
    </location>
</feature>
<feature type="compositionally biased region" description="Gly residues" evidence="1">
    <location>
        <begin position="1943"/>
        <end position="1954"/>
    </location>
</feature>
<dbReference type="GO" id="GO:0007094">
    <property type="term" value="P:mitotic spindle assembly checkpoint signaling"/>
    <property type="evidence" value="ECO:0007669"/>
    <property type="project" value="InterPro"/>
</dbReference>
<gene>
    <name evidence="2" type="ORF">PVIIG_04359</name>
</gene>
<feature type="compositionally biased region" description="Basic and acidic residues" evidence="1">
    <location>
        <begin position="841"/>
        <end position="851"/>
    </location>
</feature>
<dbReference type="Gene3D" id="1.10.510.10">
    <property type="entry name" value="Transferase(Phosphotransferase) domain 1"/>
    <property type="match status" value="2"/>
</dbReference>
<name>A0A0J9SCA9_PLAVI</name>
<feature type="region of interest" description="Disordered" evidence="1">
    <location>
        <begin position="2253"/>
        <end position="2307"/>
    </location>
</feature>
<feature type="compositionally biased region" description="Basic and acidic residues" evidence="1">
    <location>
        <begin position="1681"/>
        <end position="1690"/>
    </location>
</feature>
<feature type="compositionally biased region" description="Basic residues" evidence="1">
    <location>
        <begin position="999"/>
        <end position="1028"/>
    </location>
</feature>
<feature type="compositionally biased region" description="Gly residues" evidence="1">
    <location>
        <begin position="1507"/>
        <end position="1516"/>
    </location>
</feature>
<feature type="region of interest" description="Disordered" evidence="1">
    <location>
        <begin position="1210"/>
        <end position="1247"/>
    </location>
</feature>
<feature type="region of interest" description="Disordered" evidence="1">
    <location>
        <begin position="563"/>
        <end position="604"/>
    </location>
</feature>
<evidence type="ECO:0000313" key="2">
    <source>
        <dbReference type="EMBL" id="KMZ80574.1"/>
    </source>
</evidence>
<feature type="compositionally biased region" description="Polar residues" evidence="1">
    <location>
        <begin position="2296"/>
        <end position="2307"/>
    </location>
</feature>
<feature type="compositionally biased region" description="Basic and acidic residues" evidence="1">
    <location>
        <begin position="1029"/>
        <end position="1051"/>
    </location>
</feature>
<dbReference type="PANTHER" id="PTHR14030">
    <property type="entry name" value="MITOTIC CHECKPOINT SERINE/THREONINE-PROTEIN KINASE BUB1"/>
    <property type="match status" value="1"/>
</dbReference>
<feature type="region of interest" description="Disordered" evidence="1">
    <location>
        <begin position="1923"/>
        <end position="2013"/>
    </location>
</feature>
<dbReference type="PANTHER" id="PTHR14030:SF4">
    <property type="entry name" value="BUB1 KINASE, ISOFORM A-RELATED"/>
    <property type="match status" value="1"/>
</dbReference>
<feature type="compositionally biased region" description="Basic residues" evidence="1">
    <location>
        <begin position="1079"/>
        <end position="1089"/>
    </location>
</feature>
<feature type="compositionally biased region" description="Basic and acidic residues" evidence="1">
    <location>
        <begin position="1697"/>
        <end position="1712"/>
    </location>
</feature>
<dbReference type="GO" id="GO:0032991">
    <property type="term" value="C:protein-containing complex"/>
    <property type="evidence" value="ECO:0007669"/>
    <property type="project" value="UniProtKB-ARBA"/>
</dbReference>
<feature type="compositionally biased region" description="Basic and acidic residues" evidence="1">
    <location>
        <begin position="1923"/>
        <end position="1937"/>
    </location>
</feature>
<protein>
    <recommendedName>
        <fullName evidence="4">Protein kinase domain-containing protein</fullName>
    </recommendedName>
</protein>
<feature type="compositionally biased region" description="Basic and acidic residues" evidence="1">
    <location>
        <begin position="1537"/>
        <end position="1602"/>
    </location>
</feature>
<evidence type="ECO:0000256" key="1">
    <source>
        <dbReference type="SAM" id="MobiDB-lite"/>
    </source>
</evidence>
<evidence type="ECO:0008006" key="4">
    <source>
        <dbReference type="Google" id="ProtNLM"/>
    </source>
</evidence>
<feature type="region of interest" description="Disordered" evidence="1">
    <location>
        <begin position="979"/>
        <end position="1167"/>
    </location>
</feature>
<feature type="region of interest" description="Disordered" evidence="1">
    <location>
        <begin position="1506"/>
        <end position="1606"/>
    </location>
</feature>
<feature type="compositionally biased region" description="Low complexity" evidence="1">
    <location>
        <begin position="1716"/>
        <end position="1757"/>
    </location>
</feature>
<feature type="compositionally biased region" description="Acidic residues" evidence="1">
    <location>
        <begin position="822"/>
        <end position="840"/>
    </location>
</feature>
<feature type="compositionally biased region" description="Basic and acidic residues" evidence="1">
    <location>
        <begin position="1237"/>
        <end position="1247"/>
    </location>
</feature>
<dbReference type="Proteomes" id="UP000053562">
    <property type="component" value="Unassembled WGS sequence"/>
</dbReference>
<feature type="compositionally biased region" description="Basic residues" evidence="1">
    <location>
        <begin position="1059"/>
        <end position="1069"/>
    </location>
</feature>
<dbReference type="GO" id="GO:0000776">
    <property type="term" value="C:kinetochore"/>
    <property type="evidence" value="ECO:0007669"/>
    <property type="project" value="UniProtKB-ARBA"/>
</dbReference>
<feature type="compositionally biased region" description="Basic and acidic residues" evidence="1">
    <location>
        <begin position="2253"/>
        <end position="2286"/>
    </location>
</feature>
<accession>A0A0J9SCA9</accession>
<dbReference type="InterPro" id="IPR015661">
    <property type="entry name" value="Bub1/Mad3"/>
</dbReference>
<dbReference type="GO" id="GO:0051754">
    <property type="term" value="P:meiotic sister chromatid cohesion, centromeric"/>
    <property type="evidence" value="ECO:0007669"/>
    <property type="project" value="TreeGrafter"/>
</dbReference>